<dbReference type="GO" id="GO:0006508">
    <property type="term" value="P:proteolysis"/>
    <property type="evidence" value="ECO:0007669"/>
    <property type="project" value="InterPro"/>
</dbReference>
<feature type="domain" description="Peptidase C14 caspase" evidence="3">
    <location>
        <begin position="67"/>
        <end position="280"/>
    </location>
</feature>
<feature type="coiled-coil region" evidence="1">
    <location>
        <begin position="321"/>
        <end position="355"/>
    </location>
</feature>
<dbReference type="Gene3D" id="3.40.50.1460">
    <property type="match status" value="1"/>
</dbReference>
<evidence type="ECO:0000256" key="1">
    <source>
        <dbReference type="SAM" id="Coils"/>
    </source>
</evidence>
<dbReference type="InterPro" id="IPR029030">
    <property type="entry name" value="Caspase-like_dom_sf"/>
</dbReference>
<evidence type="ECO:0000256" key="2">
    <source>
        <dbReference type="SAM" id="MobiDB-lite"/>
    </source>
</evidence>
<feature type="compositionally biased region" description="Basic and acidic residues" evidence="2">
    <location>
        <begin position="33"/>
        <end position="47"/>
    </location>
</feature>
<feature type="region of interest" description="Disordered" evidence="2">
    <location>
        <begin position="1"/>
        <end position="47"/>
    </location>
</feature>
<dbReference type="EMBL" id="DS999644">
    <property type="protein sequence ID" value="EFE74310.2"/>
    <property type="molecule type" value="Genomic_DNA"/>
</dbReference>
<reference evidence="5" key="1">
    <citation type="submission" date="2008-10" db="EMBL/GenBank/DDBJ databases">
        <authorList>
            <person name="Molnar K."/>
        </authorList>
    </citation>
    <scope>NUCLEOTIDE SEQUENCE [LARGE SCALE GENOMIC DNA]</scope>
    <source>
        <strain evidence="5">NRRL 15998</strain>
    </source>
</reference>
<keyword evidence="1" id="KW-0175">Coiled coil</keyword>
<dbReference type="NCBIfam" id="NF047832">
    <property type="entry name" value="caspase_w_EACC1"/>
    <property type="match status" value="1"/>
</dbReference>
<evidence type="ECO:0000313" key="5">
    <source>
        <dbReference type="Proteomes" id="UP000003986"/>
    </source>
</evidence>
<reference evidence="5" key="2">
    <citation type="submission" date="2008-12" db="EMBL/GenBank/DDBJ databases">
        <title>Annotation of Streptomyces roseosporus strain NRRL 15998.</title>
        <authorList>
            <consortium name="The Broad Institute Genome Sequencing Platform"/>
            <consortium name="Broad Institute Microbial Sequencing Center"/>
            <person name="Fischbach M."/>
            <person name="Ward D."/>
            <person name="Young S."/>
            <person name="Kodira C.D."/>
            <person name="Zeng Q."/>
            <person name="Koehrsen M."/>
            <person name="Godfrey P."/>
            <person name="Alvarado L."/>
            <person name="Berlin A.M."/>
            <person name="Borenstein D."/>
            <person name="Chen Z."/>
            <person name="Engels R."/>
            <person name="Freedman E."/>
            <person name="Gellesch M."/>
            <person name="Goldberg J."/>
            <person name="Griggs A."/>
            <person name="Gujja S."/>
            <person name="Heiman D.I."/>
            <person name="Hepburn T.A."/>
            <person name="Howarth C."/>
            <person name="Jen D."/>
            <person name="Larson L."/>
            <person name="Lewis B."/>
            <person name="Mehta T."/>
            <person name="Park D."/>
            <person name="Pearson M."/>
            <person name="Roberts A."/>
            <person name="Saif S."/>
            <person name="Shea T.D."/>
            <person name="Shenoy N."/>
            <person name="Sisk P."/>
            <person name="Stolte C."/>
            <person name="Sykes S.N."/>
            <person name="Walk T."/>
            <person name="White J."/>
            <person name="Yandava C."/>
            <person name="Straight P."/>
            <person name="Clardy J."/>
            <person name="Hung D."/>
            <person name="Kolter R."/>
            <person name="Mekalanos J."/>
            <person name="Walker S."/>
            <person name="Walsh C.T."/>
            <person name="Wieland B.L.C."/>
            <person name="Ilzarbe M."/>
            <person name="Galagan J."/>
            <person name="Nusbaum C."/>
            <person name="Birren B."/>
        </authorList>
    </citation>
    <scope>NUCLEOTIDE SEQUENCE [LARGE SCALE GENOMIC DNA]</scope>
    <source>
        <strain evidence="5">NRRL 15998</strain>
    </source>
</reference>
<dbReference type="Proteomes" id="UP000003986">
    <property type="component" value="Unassembled WGS sequence"/>
</dbReference>
<gene>
    <name evidence="4" type="ORF">SSGG_01676</name>
</gene>
<proteinExistence type="predicted"/>
<sequence length="621" mass="67722">MARLASATTAGAARTGRGRGHVAGQLPGTGRTDPADVERAGQQRLRPADRGRRVAVALLSDPTRSEAVLIGVHDYATLENLPAVAQNLEGLRATLTDPEVWGLPDTACTVIPQPRSAGEVLDTVRDRARRAEDTLLVYYAGHGLTDPHTDELYLAMPESDREREYTSLRYEYLRRAILDQQSSAQRTVVILDCCYSGRALLGKMSASTHIADQAVVDGTCLLTASSETRPALSPPGERYTAFTGELITTLTEGVPDRPDLLDMDSLYRHVHRKLAGKSRPLPQQRNRNLGGLIAIARNRAAASFAPPSTPAPELLDLPLRQSDAEERLARTERQAEQLRLESERLHQQAQRRARETVETAQRLASAVTAVADPDFEPFWFAVPVPRPLYGEDGSLEPVAELEPGVWYLAVEQRGKGILARYQGGAKRGFVLDMTGIEYGVAEATADIASGQSLSDVAAAKRRTEWTVREAERLASAVTAVADPDFEPFWFAVPVPRPLYGEDGSLEPVAELEPGVWYLAVEQRGKGILARDQGGTKRGFVLDMTGTQRGFELLTDLDFEPFWFAVPVRRPLMSETGAAEEVAELLPGVWHLAIDQRGQGLLALSGDGHRGILLDASGIQRG</sequence>
<dbReference type="SUPFAM" id="SSF52129">
    <property type="entry name" value="Caspase-like"/>
    <property type="match status" value="1"/>
</dbReference>
<protein>
    <submittedName>
        <fullName evidence="4">Predicted protein</fullName>
    </submittedName>
</protein>
<evidence type="ECO:0000259" key="3">
    <source>
        <dbReference type="Pfam" id="PF00656"/>
    </source>
</evidence>
<name>D6AAX5_STRFL</name>
<feature type="compositionally biased region" description="Low complexity" evidence="2">
    <location>
        <begin position="1"/>
        <end position="15"/>
    </location>
</feature>
<dbReference type="Pfam" id="PF00656">
    <property type="entry name" value="Peptidase_C14"/>
    <property type="match status" value="1"/>
</dbReference>
<dbReference type="InterPro" id="IPR011600">
    <property type="entry name" value="Pept_C14_caspase"/>
</dbReference>
<dbReference type="AlphaFoldDB" id="D6AAX5"/>
<accession>D6AAX5</accession>
<dbReference type="GO" id="GO:0004197">
    <property type="term" value="F:cysteine-type endopeptidase activity"/>
    <property type="evidence" value="ECO:0007669"/>
    <property type="project" value="InterPro"/>
</dbReference>
<organism evidence="4 5">
    <name type="scientific">Streptomyces filamentosus NRRL 15998</name>
    <dbReference type="NCBI Taxonomy" id="457431"/>
    <lineage>
        <taxon>Bacteria</taxon>
        <taxon>Bacillati</taxon>
        <taxon>Actinomycetota</taxon>
        <taxon>Actinomycetes</taxon>
        <taxon>Kitasatosporales</taxon>
        <taxon>Streptomycetaceae</taxon>
        <taxon>Streptomyces</taxon>
    </lineage>
</organism>
<evidence type="ECO:0000313" key="4">
    <source>
        <dbReference type="EMBL" id="EFE74310.2"/>
    </source>
</evidence>